<organism evidence="12 13">
    <name type="scientific">Microbacterium immunditiarum</name>
    <dbReference type="NCBI Taxonomy" id="337480"/>
    <lineage>
        <taxon>Bacteria</taxon>
        <taxon>Bacillati</taxon>
        <taxon>Actinomycetota</taxon>
        <taxon>Actinomycetes</taxon>
        <taxon>Micrococcales</taxon>
        <taxon>Microbacteriaceae</taxon>
        <taxon>Microbacterium</taxon>
    </lineage>
</organism>
<evidence type="ECO:0000256" key="2">
    <source>
        <dbReference type="ARBA" id="ARBA00006683"/>
    </source>
</evidence>
<evidence type="ECO:0000256" key="4">
    <source>
        <dbReference type="ARBA" id="ARBA00022692"/>
    </source>
</evidence>
<evidence type="ECO:0000256" key="6">
    <source>
        <dbReference type="ARBA" id="ARBA00022840"/>
    </source>
</evidence>
<dbReference type="PANTHER" id="PTHR32309:SF31">
    <property type="entry name" value="CAPSULAR EXOPOLYSACCHARIDE FAMILY"/>
    <property type="match status" value="1"/>
</dbReference>
<keyword evidence="8 10" id="KW-0472">Membrane</keyword>
<evidence type="ECO:0000256" key="9">
    <source>
        <dbReference type="SAM" id="MobiDB-lite"/>
    </source>
</evidence>
<dbReference type="CDD" id="cd05387">
    <property type="entry name" value="BY-kinase"/>
    <property type="match status" value="1"/>
</dbReference>
<feature type="compositionally biased region" description="Polar residues" evidence="9">
    <location>
        <begin position="551"/>
        <end position="560"/>
    </location>
</feature>
<evidence type="ECO:0000256" key="10">
    <source>
        <dbReference type="SAM" id="Phobius"/>
    </source>
</evidence>
<comment type="similarity">
    <text evidence="2">Belongs to the CpsC/CapA family.</text>
</comment>
<evidence type="ECO:0000256" key="3">
    <source>
        <dbReference type="ARBA" id="ARBA00022475"/>
    </source>
</evidence>
<dbReference type="EMBL" id="JACCBV010000001">
    <property type="protein sequence ID" value="NYE18707.1"/>
    <property type="molecule type" value="Genomic_DNA"/>
</dbReference>
<reference evidence="12 13" key="1">
    <citation type="submission" date="2020-07" db="EMBL/GenBank/DDBJ databases">
        <title>Sequencing the genomes of 1000 actinobacteria strains.</title>
        <authorList>
            <person name="Klenk H.-P."/>
        </authorList>
    </citation>
    <scope>NUCLEOTIDE SEQUENCE [LARGE SCALE GENOMIC DNA]</scope>
    <source>
        <strain evidence="12 13">DSM 24662</strain>
    </source>
</reference>
<comment type="caution">
    <text evidence="12">The sequence shown here is derived from an EMBL/GenBank/DDBJ whole genome shotgun (WGS) entry which is preliminary data.</text>
</comment>
<feature type="transmembrane region" description="Helical" evidence="10">
    <location>
        <begin position="14"/>
        <end position="34"/>
    </location>
</feature>
<comment type="subcellular location">
    <subcellularLocation>
        <location evidence="1">Cell membrane</location>
        <topology evidence="1">Multi-pass membrane protein</topology>
    </subcellularLocation>
</comment>
<feature type="transmembrane region" description="Helical" evidence="10">
    <location>
        <begin position="219"/>
        <end position="239"/>
    </location>
</feature>
<accession>A0A7Y9GLI8</accession>
<keyword evidence="3" id="KW-1003">Cell membrane</keyword>
<evidence type="ECO:0000313" key="13">
    <source>
        <dbReference type="Proteomes" id="UP000576969"/>
    </source>
</evidence>
<dbReference type="Gene3D" id="3.40.50.300">
    <property type="entry name" value="P-loop containing nucleotide triphosphate hydrolases"/>
    <property type="match status" value="1"/>
</dbReference>
<sequence>MTLRQVLEVLWQRAWIIILVTVIAVVSAGAYLAIRDVSYRTTGTVRLNPVVSEASISGEIGGVIIDLDPDTVTAPIILDKAAELLSEPAGSLNGQISVDLDESSRTGRLFVTGTGPSPESARDRADAVIEAYRAYVDEQMVTAEATLRERHSAAIAEASALQEEVRRNPANAIATTNLATALGEMSRMQAQLDAIATSGPATTVLDDAPLGTATVPDPALVLGLALLSGLIVGIGAALIRDQFDNRLRGADEVEEISGATSLGELRWDPAVKKLNPPLPVASSHRTDLSEGLRSVRSTLQVLMPPRNAVIVVTSVEPGDGKSFVTANLALAWARAGKQVILVGGDLRRPDLARYYGEAADGEGVAELLVRHADGKPITEDATESLLNFTGYRRLRLLPSGAEPPDPADLLAGAGYPVLVDKLRSLADVVIIDSPPAMGLADASLLAAHTDGAVVMASVRRTDRVLLSDTVAGLRANGVEVLGVVANRGRKKLPKTYSAYYLRPSDTRQTAPRLTPQSLPIDTDVDDFEIDAGEAADRPPLARRRSNGAVAVTSSSRNGPNPDSERELETDTE</sequence>
<keyword evidence="6" id="KW-0067">ATP-binding</keyword>
<keyword evidence="4 10" id="KW-0812">Transmembrane</keyword>
<feature type="compositionally biased region" description="Basic and acidic residues" evidence="9">
    <location>
        <begin position="562"/>
        <end position="572"/>
    </location>
</feature>
<feature type="domain" description="Polysaccharide chain length determinant N-terminal" evidence="11">
    <location>
        <begin position="2"/>
        <end position="49"/>
    </location>
</feature>
<feature type="region of interest" description="Disordered" evidence="9">
    <location>
        <begin position="529"/>
        <end position="572"/>
    </location>
</feature>
<proteinExistence type="inferred from homology"/>
<evidence type="ECO:0000256" key="1">
    <source>
        <dbReference type="ARBA" id="ARBA00004651"/>
    </source>
</evidence>
<keyword evidence="13" id="KW-1185">Reference proteome</keyword>
<dbReference type="InterPro" id="IPR003856">
    <property type="entry name" value="LPS_length_determ_N"/>
</dbReference>
<evidence type="ECO:0000256" key="5">
    <source>
        <dbReference type="ARBA" id="ARBA00022741"/>
    </source>
</evidence>
<evidence type="ECO:0000313" key="12">
    <source>
        <dbReference type="EMBL" id="NYE18707.1"/>
    </source>
</evidence>
<dbReference type="GO" id="GO:0005886">
    <property type="term" value="C:plasma membrane"/>
    <property type="evidence" value="ECO:0007669"/>
    <property type="project" value="UniProtKB-SubCell"/>
</dbReference>
<dbReference type="NCBIfam" id="TIGR01007">
    <property type="entry name" value="eps_fam"/>
    <property type="match status" value="1"/>
</dbReference>
<dbReference type="RefSeq" id="WP_179487541.1">
    <property type="nucleotide sequence ID" value="NZ_JACCBV010000001.1"/>
</dbReference>
<dbReference type="AlphaFoldDB" id="A0A7Y9GLI8"/>
<dbReference type="InterPro" id="IPR027417">
    <property type="entry name" value="P-loop_NTPase"/>
</dbReference>
<evidence type="ECO:0000256" key="8">
    <source>
        <dbReference type="ARBA" id="ARBA00023136"/>
    </source>
</evidence>
<dbReference type="Proteomes" id="UP000576969">
    <property type="component" value="Unassembled WGS sequence"/>
</dbReference>
<dbReference type="PANTHER" id="PTHR32309">
    <property type="entry name" value="TYROSINE-PROTEIN KINASE"/>
    <property type="match status" value="1"/>
</dbReference>
<keyword evidence="7 10" id="KW-1133">Transmembrane helix</keyword>
<name>A0A7Y9GLI8_9MICO</name>
<keyword evidence="5" id="KW-0547">Nucleotide-binding</keyword>
<dbReference type="InterPro" id="IPR050445">
    <property type="entry name" value="Bact_polysacc_biosynth/exp"/>
</dbReference>
<dbReference type="Pfam" id="PF02706">
    <property type="entry name" value="Wzz"/>
    <property type="match status" value="1"/>
</dbReference>
<gene>
    <name evidence="12" type="ORF">BJ991_000735</name>
</gene>
<evidence type="ECO:0000256" key="7">
    <source>
        <dbReference type="ARBA" id="ARBA00022989"/>
    </source>
</evidence>
<protein>
    <submittedName>
        <fullName evidence="12">Capsular exopolysaccharide synthesis family protein</fullName>
    </submittedName>
</protein>
<dbReference type="SUPFAM" id="SSF52540">
    <property type="entry name" value="P-loop containing nucleoside triphosphate hydrolases"/>
    <property type="match status" value="1"/>
</dbReference>
<dbReference type="GO" id="GO:0005524">
    <property type="term" value="F:ATP binding"/>
    <property type="evidence" value="ECO:0007669"/>
    <property type="project" value="UniProtKB-KW"/>
</dbReference>
<dbReference type="InterPro" id="IPR005702">
    <property type="entry name" value="Wzc-like_C"/>
</dbReference>
<evidence type="ECO:0000259" key="11">
    <source>
        <dbReference type="Pfam" id="PF02706"/>
    </source>
</evidence>